<dbReference type="Proteomes" id="UP001152484">
    <property type="component" value="Unassembled WGS sequence"/>
</dbReference>
<dbReference type="PANTHER" id="PTHR47177">
    <property type="entry name" value="F18C1.6 PROTEIN"/>
    <property type="match status" value="1"/>
</dbReference>
<feature type="compositionally biased region" description="Acidic residues" evidence="5">
    <location>
        <begin position="107"/>
        <end position="134"/>
    </location>
</feature>
<dbReference type="Pfam" id="PF13639">
    <property type="entry name" value="zf-RING_2"/>
    <property type="match status" value="1"/>
</dbReference>
<dbReference type="SMART" id="SM00184">
    <property type="entry name" value="RING"/>
    <property type="match status" value="1"/>
</dbReference>
<feature type="compositionally biased region" description="Basic residues" evidence="5">
    <location>
        <begin position="1"/>
        <end position="18"/>
    </location>
</feature>
<evidence type="ECO:0008006" key="10">
    <source>
        <dbReference type="Google" id="ProtNLM"/>
    </source>
</evidence>
<dbReference type="SMART" id="SM00249">
    <property type="entry name" value="PHD"/>
    <property type="match status" value="1"/>
</dbReference>
<feature type="compositionally biased region" description="Basic residues" evidence="5">
    <location>
        <begin position="186"/>
        <end position="204"/>
    </location>
</feature>
<keyword evidence="3" id="KW-0862">Zinc</keyword>
<dbReference type="InterPro" id="IPR017907">
    <property type="entry name" value="Znf_RING_CS"/>
</dbReference>
<evidence type="ECO:0000313" key="9">
    <source>
        <dbReference type="Proteomes" id="UP001152484"/>
    </source>
</evidence>
<evidence type="ECO:0000259" key="7">
    <source>
        <dbReference type="PROSITE" id="PS50089"/>
    </source>
</evidence>
<proteinExistence type="predicted"/>
<protein>
    <recommendedName>
        <fullName evidence="10">PHD and RING finger domain-containing protein 1</fullName>
    </recommendedName>
</protein>
<evidence type="ECO:0000256" key="1">
    <source>
        <dbReference type="ARBA" id="ARBA00022723"/>
    </source>
</evidence>
<dbReference type="SUPFAM" id="SSF57850">
    <property type="entry name" value="RING/U-box"/>
    <property type="match status" value="1"/>
</dbReference>
<dbReference type="PANTHER" id="PTHR47177:SF3">
    <property type="entry name" value="F18C1.6 PROTEIN"/>
    <property type="match status" value="1"/>
</dbReference>
<feature type="compositionally biased region" description="Acidic residues" evidence="5">
    <location>
        <begin position="154"/>
        <end position="180"/>
    </location>
</feature>
<name>A0A9P1E8H6_CUSEU</name>
<feature type="region of interest" description="Disordered" evidence="5">
    <location>
        <begin position="1"/>
        <end position="30"/>
    </location>
</feature>
<feature type="region of interest" description="Disordered" evidence="5">
    <location>
        <begin position="545"/>
        <end position="576"/>
    </location>
</feature>
<evidence type="ECO:0000256" key="5">
    <source>
        <dbReference type="SAM" id="MobiDB-lite"/>
    </source>
</evidence>
<feature type="region of interest" description="Disordered" evidence="5">
    <location>
        <begin position="325"/>
        <end position="345"/>
    </location>
</feature>
<dbReference type="AlphaFoldDB" id="A0A9P1E8H6"/>
<sequence length="605" mass="69459">MAKKGKARQYTYRRRARSDHKYDDEQSDEDYCVSENELFDCSEDESFSLVGDTSGVSLGVCEDSEEDEIMNVKQKKIVKKNDSPPKAQNRQKSIIKQRKRKRVMYKEDDEISDDSDDDGDYEEEDEAEEEEEFIPNEINGVVKRKTRDKFIYRDDDDDVDFTPDEIDSTEEEEEEEEEENLPMMRGNKKMVKRRLTNSNRKRVQGKSISKVSKKTRKKTSKVSKQIKRKGARKTCRKNYSQEKRERRLIIDSDSDFVSCASSDHEYIISEEESEQIREANKLCRGLRDRSRIPGCSTDARLRDRSRIPGCSTDARLRDRSRILGCSTDAPKGKASQHQKKRSLRKGKEKVAVVEELKKSERGKQVCGICFSEEEKKTINGMLNCCSHYFCFACIMEWSKVESRCPLCKQRFVTITKDAKSPSLRTVVIHVPERDQVYVPSEEELRGYLDPYENVICTECQQGGDDAHMLLCDICDSPAHTYCVGLGSEVPEGDWYCEACRLASPRFQIPENSLPTGDDYYGRLPSIATSRRESCELDEMYVPETPLTQQTFNTSSPRDSQPGSSSASGSVASTVSARRRIHHRISRFISNNRMRWEQNGDVTTGG</sequence>
<dbReference type="CDD" id="cd16574">
    <property type="entry name" value="RING-HC_Topors"/>
    <property type="match status" value="1"/>
</dbReference>
<keyword evidence="1" id="KW-0479">Metal-binding</keyword>
<accession>A0A9P1E8H6</accession>
<dbReference type="InterPro" id="IPR013083">
    <property type="entry name" value="Znf_RING/FYVE/PHD"/>
</dbReference>
<dbReference type="InterPro" id="IPR019787">
    <property type="entry name" value="Znf_PHD-finger"/>
</dbReference>
<feature type="region of interest" description="Disordered" evidence="5">
    <location>
        <begin position="74"/>
        <end position="231"/>
    </location>
</feature>
<feature type="compositionally biased region" description="Basic residues" evidence="5">
    <location>
        <begin position="93"/>
        <end position="103"/>
    </location>
</feature>
<feature type="domain" description="PHD-type" evidence="6">
    <location>
        <begin position="453"/>
        <end position="502"/>
    </location>
</feature>
<dbReference type="InterPro" id="IPR001841">
    <property type="entry name" value="Znf_RING"/>
</dbReference>
<feature type="domain" description="RING-type" evidence="7">
    <location>
        <begin position="366"/>
        <end position="408"/>
    </location>
</feature>
<dbReference type="InterPro" id="IPR058746">
    <property type="entry name" value="Znf_RING-type_Topors"/>
</dbReference>
<feature type="compositionally biased region" description="Basic residues" evidence="5">
    <location>
        <begin position="211"/>
        <end position="231"/>
    </location>
</feature>
<dbReference type="Gene3D" id="3.30.40.10">
    <property type="entry name" value="Zinc/RING finger domain, C3HC4 (zinc finger)"/>
    <property type="match status" value="2"/>
</dbReference>
<evidence type="ECO:0000256" key="3">
    <source>
        <dbReference type="ARBA" id="ARBA00022833"/>
    </source>
</evidence>
<organism evidence="8 9">
    <name type="scientific">Cuscuta europaea</name>
    <name type="common">European dodder</name>
    <dbReference type="NCBI Taxonomy" id="41803"/>
    <lineage>
        <taxon>Eukaryota</taxon>
        <taxon>Viridiplantae</taxon>
        <taxon>Streptophyta</taxon>
        <taxon>Embryophyta</taxon>
        <taxon>Tracheophyta</taxon>
        <taxon>Spermatophyta</taxon>
        <taxon>Magnoliopsida</taxon>
        <taxon>eudicotyledons</taxon>
        <taxon>Gunneridae</taxon>
        <taxon>Pentapetalae</taxon>
        <taxon>asterids</taxon>
        <taxon>lamiids</taxon>
        <taxon>Solanales</taxon>
        <taxon>Convolvulaceae</taxon>
        <taxon>Cuscuteae</taxon>
        <taxon>Cuscuta</taxon>
        <taxon>Cuscuta subgen. Cuscuta</taxon>
    </lineage>
</organism>
<dbReference type="InterPro" id="IPR011011">
    <property type="entry name" value="Znf_FYVE_PHD"/>
</dbReference>
<keyword evidence="2 4" id="KW-0863">Zinc-finger</keyword>
<evidence type="ECO:0000256" key="4">
    <source>
        <dbReference type="PROSITE-ProRule" id="PRU00175"/>
    </source>
</evidence>
<comment type="caution">
    <text evidence="8">The sequence shown here is derived from an EMBL/GenBank/DDBJ whole genome shotgun (WGS) entry which is preliminary data.</text>
</comment>
<dbReference type="SUPFAM" id="SSF57903">
    <property type="entry name" value="FYVE/PHD zinc finger"/>
    <property type="match status" value="1"/>
</dbReference>
<keyword evidence="9" id="KW-1185">Reference proteome</keyword>
<dbReference type="InterPro" id="IPR001965">
    <property type="entry name" value="Znf_PHD"/>
</dbReference>
<reference evidence="8" key="1">
    <citation type="submission" date="2022-07" db="EMBL/GenBank/DDBJ databases">
        <authorList>
            <person name="Macas J."/>
            <person name="Novak P."/>
            <person name="Neumann P."/>
        </authorList>
    </citation>
    <scope>NUCLEOTIDE SEQUENCE</scope>
</reference>
<dbReference type="EMBL" id="CAMAPE010000019">
    <property type="protein sequence ID" value="CAH9087446.1"/>
    <property type="molecule type" value="Genomic_DNA"/>
</dbReference>
<evidence type="ECO:0000313" key="8">
    <source>
        <dbReference type="EMBL" id="CAH9087446.1"/>
    </source>
</evidence>
<evidence type="ECO:0000256" key="2">
    <source>
        <dbReference type="ARBA" id="ARBA00022771"/>
    </source>
</evidence>
<dbReference type="Pfam" id="PF00628">
    <property type="entry name" value="PHD"/>
    <property type="match status" value="1"/>
</dbReference>
<evidence type="ECO:0000259" key="6">
    <source>
        <dbReference type="PROSITE" id="PS50016"/>
    </source>
</evidence>
<dbReference type="PROSITE" id="PS50016">
    <property type="entry name" value="ZF_PHD_2"/>
    <property type="match status" value="1"/>
</dbReference>
<dbReference type="PROSITE" id="PS00518">
    <property type="entry name" value="ZF_RING_1"/>
    <property type="match status" value="1"/>
</dbReference>
<dbReference type="OrthoDB" id="1302364at2759"/>
<feature type="compositionally biased region" description="Basic residues" evidence="5">
    <location>
        <begin position="334"/>
        <end position="345"/>
    </location>
</feature>
<gene>
    <name evidence="8" type="ORF">CEURO_LOCUS10057</name>
</gene>
<dbReference type="GO" id="GO:0008270">
    <property type="term" value="F:zinc ion binding"/>
    <property type="evidence" value="ECO:0007669"/>
    <property type="project" value="UniProtKB-KW"/>
</dbReference>
<feature type="compositionally biased region" description="Low complexity" evidence="5">
    <location>
        <begin position="553"/>
        <end position="575"/>
    </location>
</feature>
<dbReference type="PROSITE" id="PS50089">
    <property type="entry name" value="ZF_RING_2"/>
    <property type="match status" value="1"/>
</dbReference>